<evidence type="ECO:0000256" key="8">
    <source>
        <dbReference type="ARBA" id="ARBA00023002"/>
    </source>
</evidence>
<protein>
    <recommendedName>
        <fullName evidence="4 12">Anaerobic ribonucleoside-triphosphate reductase-activating protein</fullName>
        <ecNumber evidence="12">1.97.1.-</ecNumber>
    </recommendedName>
</protein>
<organism evidence="13 14">
    <name type="scientific">Clostridium saudiense</name>
    <dbReference type="NCBI Taxonomy" id="1414720"/>
    <lineage>
        <taxon>Bacteria</taxon>
        <taxon>Bacillati</taxon>
        <taxon>Bacillota</taxon>
        <taxon>Clostridia</taxon>
        <taxon>Eubacteriales</taxon>
        <taxon>Clostridiaceae</taxon>
        <taxon>Clostridium</taxon>
    </lineage>
</organism>
<dbReference type="Proteomes" id="UP000767334">
    <property type="component" value="Unassembled WGS sequence"/>
</dbReference>
<keyword evidence="6" id="KW-0949">S-adenosyl-L-methionine</keyword>
<dbReference type="InterPro" id="IPR034457">
    <property type="entry name" value="Organic_radical-activating"/>
</dbReference>
<dbReference type="Pfam" id="PF13353">
    <property type="entry name" value="Fer4_12"/>
    <property type="match status" value="1"/>
</dbReference>
<dbReference type="SUPFAM" id="SSF102114">
    <property type="entry name" value="Radical SAM enzymes"/>
    <property type="match status" value="1"/>
</dbReference>
<keyword evidence="10" id="KW-0411">Iron-sulfur</keyword>
<comment type="similarity">
    <text evidence="3 12">Belongs to the organic radical-activating enzymes family.</text>
</comment>
<comment type="cofactor">
    <cofactor evidence="1">
        <name>[4Fe-4S] cluster</name>
        <dbReference type="ChEBI" id="CHEBI:49883"/>
    </cofactor>
</comment>
<evidence type="ECO:0000256" key="6">
    <source>
        <dbReference type="ARBA" id="ARBA00022691"/>
    </source>
</evidence>
<evidence type="ECO:0000256" key="7">
    <source>
        <dbReference type="ARBA" id="ARBA00022723"/>
    </source>
</evidence>
<dbReference type="InterPro" id="IPR001989">
    <property type="entry name" value="Radical_activat_CS"/>
</dbReference>
<evidence type="ECO:0000256" key="12">
    <source>
        <dbReference type="PIRNR" id="PIRNR000368"/>
    </source>
</evidence>
<dbReference type="EC" id="1.97.1.-" evidence="12"/>
<dbReference type="SFLD" id="SFLDG01063">
    <property type="entry name" value="activating_enzymes__group_1"/>
    <property type="match status" value="1"/>
</dbReference>
<evidence type="ECO:0000256" key="9">
    <source>
        <dbReference type="ARBA" id="ARBA00023004"/>
    </source>
</evidence>
<comment type="caution">
    <text evidence="13">The sequence shown here is derived from an EMBL/GenBank/DDBJ whole genome shotgun (WGS) entry which is preliminary data.</text>
</comment>
<dbReference type="InterPro" id="IPR012837">
    <property type="entry name" value="NrdG"/>
</dbReference>
<keyword evidence="8 12" id="KW-0560">Oxidoreductase</keyword>
<dbReference type="InterPro" id="IPR013785">
    <property type="entry name" value="Aldolase_TIM"/>
</dbReference>
<dbReference type="InterPro" id="IPR058240">
    <property type="entry name" value="rSAM_sf"/>
</dbReference>
<comment type="function">
    <text evidence="2 12">Activation of anaerobic ribonucleoside-triphosphate reductase under anaerobic conditions by generation of an organic free radical, using S-adenosylmethionine and reduced flavodoxin as cosubstrates to produce 5'-deoxy-adenosine.</text>
</comment>
<reference evidence="13 14" key="1">
    <citation type="journal article" date="2021" name="Sci. Rep.">
        <title>The distribution of antibiotic resistance genes in chicken gut microbiota commensals.</title>
        <authorList>
            <person name="Juricova H."/>
            <person name="Matiasovicova J."/>
            <person name="Kubasova T."/>
            <person name="Cejkova D."/>
            <person name="Rychlik I."/>
        </authorList>
    </citation>
    <scope>NUCLEOTIDE SEQUENCE [LARGE SCALE GENOMIC DNA]</scope>
    <source>
        <strain evidence="13 14">An435</strain>
    </source>
</reference>
<evidence type="ECO:0000256" key="2">
    <source>
        <dbReference type="ARBA" id="ARBA00003852"/>
    </source>
</evidence>
<dbReference type="SFLD" id="SFLDS00029">
    <property type="entry name" value="Radical_SAM"/>
    <property type="match status" value="1"/>
</dbReference>
<accession>A0ABS2FFJ4</accession>
<dbReference type="PANTHER" id="PTHR30352">
    <property type="entry name" value="PYRUVATE FORMATE-LYASE-ACTIVATING ENZYME"/>
    <property type="match status" value="1"/>
</dbReference>
<dbReference type="SFLD" id="SFLDG01066">
    <property type="entry name" value="organic_radical-activating_enz"/>
    <property type="match status" value="1"/>
</dbReference>
<evidence type="ECO:0000256" key="1">
    <source>
        <dbReference type="ARBA" id="ARBA00001966"/>
    </source>
</evidence>
<dbReference type="NCBIfam" id="TIGR02491">
    <property type="entry name" value="NrdG"/>
    <property type="match status" value="1"/>
</dbReference>
<dbReference type="Gene3D" id="3.20.20.70">
    <property type="entry name" value="Aldolase class I"/>
    <property type="match status" value="1"/>
</dbReference>
<keyword evidence="7" id="KW-0479">Metal-binding</keyword>
<dbReference type="RefSeq" id="WP_204572212.1">
    <property type="nucleotide sequence ID" value="NZ_JACJLL010000040.1"/>
</dbReference>
<comment type="catalytic activity">
    <reaction evidence="11">
        <text>glycyl-[protein] + reduced [flavodoxin] + S-adenosyl-L-methionine = glycin-2-yl radical-[protein] + semiquinone [flavodoxin] + 5'-deoxyadenosine + L-methionine + H(+)</text>
        <dbReference type="Rhea" id="RHEA:61976"/>
        <dbReference type="Rhea" id="RHEA-COMP:10622"/>
        <dbReference type="Rhea" id="RHEA-COMP:14480"/>
        <dbReference type="Rhea" id="RHEA-COMP:15993"/>
        <dbReference type="Rhea" id="RHEA-COMP:15994"/>
        <dbReference type="ChEBI" id="CHEBI:15378"/>
        <dbReference type="ChEBI" id="CHEBI:17319"/>
        <dbReference type="ChEBI" id="CHEBI:29947"/>
        <dbReference type="ChEBI" id="CHEBI:32722"/>
        <dbReference type="ChEBI" id="CHEBI:57618"/>
        <dbReference type="ChEBI" id="CHEBI:57844"/>
        <dbReference type="ChEBI" id="CHEBI:59789"/>
        <dbReference type="ChEBI" id="CHEBI:140311"/>
    </reaction>
</comment>
<dbReference type="SFLD" id="SFLDF00299">
    <property type="entry name" value="anaerobic_ribonucleoside-triph"/>
    <property type="match status" value="1"/>
</dbReference>
<evidence type="ECO:0000313" key="13">
    <source>
        <dbReference type="EMBL" id="MBM6819278.1"/>
    </source>
</evidence>
<evidence type="ECO:0000256" key="5">
    <source>
        <dbReference type="ARBA" id="ARBA00022485"/>
    </source>
</evidence>
<keyword evidence="14" id="KW-1185">Reference proteome</keyword>
<dbReference type="PANTHER" id="PTHR30352:SF2">
    <property type="entry name" value="ANAEROBIC RIBONUCLEOSIDE-TRIPHOSPHATE REDUCTASE-ACTIVATING PROTEIN"/>
    <property type="match status" value="1"/>
</dbReference>
<proteinExistence type="inferred from homology"/>
<dbReference type="PROSITE" id="PS01087">
    <property type="entry name" value="RADICAL_ACTIVATING"/>
    <property type="match status" value="1"/>
</dbReference>
<dbReference type="PIRSF" id="PIRSF000368">
    <property type="entry name" value="NrdG"/>
    <property type="match status" value="1"/>
</dbReference>
<keyword evidence="9" id="KW-0408">Iron</keyword>
<name>A0ABS2FFJ4_9CLOT</name>
<evidence type="ECO:0000256" key="11">
    <source>
        <dbReference type="ARBA" id="ARBA00047365"/>
    </source>
</evidence>
<dbReference type="CDD" id="cd01335">
    <property type="entry name" value="Radical_SAM"/>
    <property type="match status" value="1"/>
</dbReference>
<dbReference type="EMBL" id="JACJLL010000040">
    <property type="protein sequence ID" value="MBM6819278.1"/>
    <property type="molecule type" value="Genomic_DNA"/>
</dbReference>
<keyword evidence="5" id="KW-0004">4Fe-4S</keyword>
<evidence type="ECO:0000256" key="3">
    <source>
        <dbReference type="ARBA" id="ARBA00009777"/>
    </source>
</evidence>
<gene>
    <name evidence="13" type="primary">nrdG</name>
    <name evidence="13" type="ORF">H6A19_08010</name>
</gene>
<evidence type="ECO:0000256" key="4">
    <source>
        <dbReference type="ARBA" id="ARBA00014281"/>
    </source>
</evidence>
<sequence length="165" mass="19102">MKYAKIRKLDVTNGPGVRTTLFVSGCTHNCEGCFNKEQQDFNYGNEFTKETEDEFIELTKSRQIKGVNILGGEPMQQIMDDTLLNLLRRIKAETNKPIWLWSGYKFEEIISNPKRLELLKEVEVLIDGKFQLDKRDIMLKYRGSANQRVIDVKKSLQQGSIVEIL</sequence>
<dbReference type="InterPro" id="IPR007197">
    <property type="entry name" value="rSAM"/>
</dbReference>
<evidence type="ECO:0000256" key="10">
    <source>
        <dbReference type="ARBA" id="ARBA00023014"/>
    </source>
</evidence>
<evidence type="ECO:0000313" key="14">
    <source>
        <dbReference type="Proteomes" id="UP000767334"/>
    </source>
</evidence>